<evidence type="ECO:0000313" key="1">
    <source>
        <dbReference type="EMBL" id="MFC0239725.1"/>
    </source>
</evidence>
<reference evidence="1 2" key="1">
    <citation type="submission" date="2024-09" db="EMBL/GenBank/DDBJ databases">
        <authorList>
            <person name="Sun Q."/>
            <person name="Mori K."/>
        </authorList>
    </citation>
    <scope>NUCLEOTIDE SEQUENCE [LARGE SCALE GENOMIC DNA]</scope>
    <source>
        <strain evidence="1 2">KCTC 23279</strain>
    </source>
</reference>
<organism evidence="1 2">
    <name type="scientific">Rhodopseudomonas telluris</name>
    <dbReference type="NCBI Taxonomy" id="644215"/>
    <lineage>
        <taxon>Bacteria</taxon>
        <taxon>Pseudomonadati</taxon>
        <taxon>Pseudomonadota</taxon>
        <taxon>Alphaproteobacteria</taxon>
        <taxon>Hyphomicrobiales</taxon>
        <taxon>Nitrobacteraceae</taxon>
        <taxon>Rhodopseudomonas</taxon>
    </lineage>
</organism>
<gene>
    <name evidence="1" type="ORF">ACFFJ6_04565</name>
</gene>
<sequence>MRWLLGSLVTLILLLAIYLGSALWSLAALANAVRTGNGAEVIERTDVTSLKQSIADQVVAAYLARIGESRQVGSTERMLIRAAGGGVAEAMIAKLLTAERLTEILKTGKIEGVQELPPISGLPRLADLDTGNALAMLQRLRFIQPTEFGIRLTDATADRFGEARLHFAGTGWKLSGLTLPADVINNLAASLPAK</sequence>
<dbReference type="Proteomes" id="UP001589775">
    <property type="component" value="Unassembled WGS sequence"/>
</dbReference>
<dbReference type="InterPro" id="IPR021330">
    <property type="entry name" value="DUF2939"/>
</dbReference>
<proteinExistence type="predicted"/>
<keyword evidence="2" id="KW-1185">Reference proteome</keyword>
<dbReference type="RefSeq" id="WP_378384815.1">
    <property type="nucleotide sequence ID" value="NZ_JBHLWM010000001.1"/>
</dbReference>
<protein>
    <submittedName>
        <fullName evidence="1">DUF2939 domain-containing protein</fullName>
    </submittedName>
</protein>
<dbReference type="Pfam" id="PF11159">
    <property type="entry name" value="DUF2939"/>
    <property type="match status" value="1"/>
</dbReference>
<comment type="caution">
    <text evidence="1">The sequence shown here is derived from an EMBL/GenBank/DDBJ whole genome shotgun (WGS) entry which is preliminary data.</text>
</comment>
<accession>A0ABV6ENC3</accession>
<evidence type="ECO:0000313" key="2">
    <source>
        <dbReference type="Proteomes" id="UP001589775"/>
    </source>
</evidence>
<name>A0ABV6ENC3_9BRAD</name>
<dbReference type="EMBL" id="JBHLWM010000001">
    <property type="protein sequence ID" value="MFC0239725.1"/>
    <property type="molecule type" value="Genomic_DNA"/>
</dbReference>